<sequence length="106" mass="12192">MFTAPLTIEEYRVLVDVKYHPGAENLKGWALRDKHGRIRGWHPRESGSRTWAHSDDAFRTFIPDTKRRRNLMLLGWEVVATTGICDLTELLHTTRGDHVADEIGQP</sequence>
<proteinExistence type="predicted"/>
<protein>
    <submittedName>
        <fullName evidence="1">Uncharacterized protein</fullName>
    </submittedName>
</protein>
<dbReference type="OrthoDB" id="4729843at2"/>
<evidence type="ECO:0000313" key="2">
    <source>
        <dbReference type="Proteomes" id="UP000199251"/>
    </source>
</evidence>
<dbReference type="RefSeq" id="WP_090609906.1">
    <property type="nucleotide sequence ID" value="NZ_CTEE01000002.1"/>
</dbReference>
<dbReference type="AlphaFoldDB" id="A0A0E4CRB3"/>
<dbReference type="STRING" id="141349.BN1232_06130"/>
<reference evidence="1 2" key="1">
    <citation type="submission" date="2015-03" db="EMBL/GenBank/DDBJ databases">
        <authorList>
            <person name="Urmite Genomes"/>
        </authorList>
    </citation>
    <scope>NUCLEOTIDE SEQUENCE [LARGE SCALE GENOMIC DNA]</scope>
    <source>
        <strain evidence="1 2">CSUR P1491</strain>
    </source>
</reference>
<dbReference type="EMBL" id="CTEE01000002">
    <property type="protein sequence ID" value="CQD24262.1"/>
    <property type="molecule type" value="Genomic_DNA"/>
</dbReference>
<dbReference type="Proteomes" id="UP000199251">
    <property type="component" value="Unassembled WGS sequence"/>
</dbReference>
<gene>
    <name evidence="1" type="ORF">BN1232_06130</name>
</gene>
<accession>A0A0E4CRB3</accession>
<name>A0A0E4CRB3_MYCLN</name>
<organism evidence="1 2">
    <name type="scientific">Mycobacterium lentiflavum</name>
    <dbReference type="NCBI Taxonomy" id="141349"/>
    <lineage>
        <taxon>Bacteria</taxon>
        <taxon>Bacillati</taxon>
        <taxon>Actinomycetota</taxon>
        <taxon>Actinomycetes</taxon>
        <taxon>Mycobacteriales</taxon>
        <taxon>Mycobacteriaceae</taxon>
        <taxon>Mycobacterium</taxon>
        <taxon>Mycobacterium simiae complex</taxon>
    </lineage>
</organism>
<evidence type="ECO:0000313" key="1">
    <source>
        <dbReference type="EMBL" id="CQD24262.1"/>
    </source>
</evidence>